<feature type="domain" description="AB hydrolase-1" evidence="1">
    <location>
        <begin position="70"/>
        <end position="176"/>
    </location>
</feature>
<sequence>MKIQTITAVTLVLALCLLFTCGCTTTTETKQLPAVTAPTAISYNDIPVQYAEVNGITIGYREFGVQNTEPLLMLVGFGETMNTWNATFINILAEDFHVYTYDHRGMGESTDVDAQYTIAQLGDDAAGLIIALGYDSMNIYGVSMGSTVSQQLLIDHPEKVRKAILSSATYSASIPETSLLHQLLEANAGDMSKPDGVRKEAVANLAWEGSYANLSEITNHVMLITGTADILTPPAVAIEMAGQIDGSWLIRFKDIPHVGSRYAPLEYGTITTTFLKLDESPEYSIRDILNSTKNAE</sequence>
<dbReference type="InterPro" id="IPR000073">
    <property type="entry name" value="AB_hydrolase_1"/>
</dbReference>
<accession>A0ABD4TK04</accession>
<organism evidence="2 3">
    <name type="scientific">Methanocalculus taiwanensis</name>
    <dbReference type="NCBI Taxonomy" id="106207"/>
    <lineage>
        <taxon>Archaea</taxon>
        <taxon>Methanobacteriati</taxon>
        <taxon>Methanobacteriota</taxon>
        <taxon>Stenosarchaea group</taxon>
        <taxon>Methanomicrobia</taxon>
        <taxon>Methanomicrobiales</taxon>
        <taxon>Methanocalculaceae</taxon>
        <taxon>Methanocalculus</taxon>
    </lineage>
</organism>
<dbReference type="AlphaFoldDB" id="A0ABD4TK04"/>
<dbReference type="GO" id="GO:0016787">
    <property type="term" value="F:hydrolase activity"/>
    <property type="evidence" value="ECO:0007669"/>
    <property type="project" value="UniProtKB-KW"/>
</dbReference>
<evidence type="ECO:0000313" key="2">
    <source>
        <dbReference type="EMBL" id="MCQ1538113.1"/>
    </source>
</evidence>
<evidence type="ECO:0000259" key="1">
    <source>
        <dbReference type="Pfam" id="PF00561"/>
    </source>
</evidence>
<dbReference type="InterPro" id="IPR029058">
    <property type="entry name" value="AB_hydrolase_fold"/>
</dbReference>
<protein>
    <submittedName>
        <fullName evidence="2">Alpha/beta fold hydrolase</fullName>
    </submittedName>
</protein>
<dbReference type="Pfam" id="PF00561">
    <property type="entry name" value="Abhydrolase_1"/>
    <property type="match status" value="1"/>
</dbReference>
<keyword evidence="3" id="KW-1185">Reference proteome</keyword>
<dbReference type="EMBL" id="VOTZ01000006">
    <property type="protein sequence ID" value="MCQ1538113.1"/>
    <property type="molecule type" value="Genomic_DNA"/>
</dbReference>
<dbReference type="InterPro" id="IPR050471">
    <property type="entry name" value="AB_hydrolase"/>
</dbReference>
<reference evidence="2 3" key="1">
    <citation type="submission" date="2019-08" db="EMBL/GenBank/DDBJ databases">
        <authorList>
            <person name="Chen S.-C."/>
            <person name="Lai M.-C."/>
            <person name="You Y.-T."/>
        </authorList>
    </citation>
    <scope>NUCLEOTIDE SEQUENCE [LARGE SCALE GENOMIC DNA]</scope>
    <source>
        <strain evidence="2 3">P2F9704a</strain>
    </source>
</reference>
<keyword evidence="2" id="KW-0378">Hydrolase</keyword>
<proteinExistence type="predicted"/>
<dbReference type="Gene3D" id="3.40.50.1820">
    <property type="entry name" value="alpha/beta hydrolase"/>
    <property type="match status" value="1"/>
</dbReference>
<evidence type="ECO:0000313" key="3">
    <source>
        <dbReference type="Proteomes" id="UP001524383"/>
    </source>
</evidence>
<dbReference type="PROSITE" id="PS51257">
    <property type="entry name" value="PROKAR_LIPOPROTEIN"/>
    <property type="match status" value="1"/>
</dbReference>
<name>A0ABD4TK04_9EURY</name>
<dbReference type="RefSeq" id="WP_255332054.1">
    <property type="nucleotide sequence ID" value="NZ_VOTZ01000006.1"/>
</dbReference>
<dbReference type="PANTHER" id="PTHR43433:SF5">
    <property type="entry name" value="AB HYDROLASE-1 DOMAIN-CONTAINING PROTEIN"/>
    <property type="match status" value="1"/>
</dbReference>
<gene>
    <name evidence="2" type="ORF">FTO68_03785</name>
</gene>
<dbReference type="SUPFAM" id="SSF53474">
    <property type="entry name" value="alpha/beta-Hydrolases"/>
    <property type="match status" value="1"/>
</dbReference>
<comment type="caution">
    <text evidence="2">The sequence shown here is derived from an EMBL/GenBank/DDBJ whole genome shotgun (WGS) entry which is preliminary data.</text>
</comment>
<dbReference type="PANTHER" id="PTHR43433">
    <property type="entry name" value="HYDROLASE, ALPHA/BETA FOLD FAMILY PROTEIN"/>
    <property type="match status" value="1"/>
</dbReference>
<dbReference type="Proteomes" id="UP001524383">
    <property type="component" value="Unassembled WGS sequence"/>
</dbReference>